<reference evidence="2" key="1">
    <citation type="journal article" date="2019" name="Int. J. Syst. Evol. Microbiol.">
        <title>The Global Catalogue of Microorganisms (GCM) 10K type strain sequencing project: providing services to taxonomists for standard genome sequencing and annotation.</title>
        <authorList>
            <consortium name="The Broad Institute Genomics Platform"/>
            <consortium name="The Broad Institute Genome Sequencing Center for Infectious Disease"/>
            <person name="Wu L."/>
            <person name="Ma J."/>
        </authorList>
    </citation>
    <scope>NUCLEOTIDE SEQUENCE [LARGE SCALE GENOMIC DNA]</scope>
    <source>
        <strain evidence="2">CGMCC 4.7682</strain>
    </source>
</reference>
<evidence type="ECO:0000313" key="2">
    <source>
        <dbReference type="Proteomes" id="UP001595764"/>
    </source>
</evidence>
<name>A0ABV7QUX5_9PSEU</name>
<dbReference type="RefSeq" id="WP_377896762.1">
    <property type="nucleotide sequence ID" value="NZ_JBHRWI010000070.1"/>
</dbReference>
<dbReference type="InterPro" id="IPR032724">
    <property type="entry name" value="SCP1.201-like"/>
</dbReference>
<evidence type="ECO:0000313" key="1">
    <source>
        <dbReference type="EMBL" id="MFC3516933.1"/>
    </source>
</evidence>
<organism evidence="1 2">
    <name type="scientific">Amycolatopsis halotolerans</name>
    <dbReference type="NCBI Taxonomy" id="330083"/>
    <lineage>
        <taxon>Bacteria</taxon>
        <taxon>Bacillati</taxon>
        <taxon>Actinomycetota</taxon>
        <taxon>Actinomycetes</taxon>
        <taxon>Pseudonocardiales</taxon>
        <taxon>Pseudonocardiaceae</taxon>
        <taxon>Amycolatopsis</taxon>
    </lineage>
</organism>
<keyword evidence="2" id="KW-1185">Reference proteome</keyword>
<dbReference type="Pfam" id="PF14428">
    <property type="entry name" value="DddA-like"/>
    <property type="match status" value="1"/>
</dbReference>
<dbReference type="Proteomes" id="UP001595764">
    <property type="component" value="Unassembled WGS sequence"/>
</dbReference>
<accession>A0ABV7QUX5</accession>
<protein>
    <submittedName>
        <fullName evidence="1">DddA-like double-stranded DNA deaminase toxin</fullName>
    </submittedName>
</protein>
<sequence>MTGYAVVDGMPFGRITATQNDTWTDTAKERLNEVGAPPGLANHVEVKTAMMAIQTGATDAEVTINHAPCGSEAGETGGCHAHLETILPPGCRLTVLGTDSQGRPYKRTYEGKQR</sequence>
<proteinExistence type="predicted"/>
<comment type="caution">
    <text evidence="1">The sequence shown here is derived from an EMBL/GenBank/DDBJ whole genome shotgun (WGS) entry which is preliminary data.</text>
</comment>
<gene>
    <name evidence="1" type="ORF">ACFORO_42700</name>
</gene>
<dbReference type="EMBL" id="JBHRWI010000070">
    <property type="protein sequence ID" value="MFC3516933.1"/>
    <property type="molecule type" value="Genomic_DNA"/>
</dbReference>